<dbReference type="GO" id="GO:0030288">
    <property type="term" value="C:outer membrane-bounded periplasmic space"/>
    <property type="evidence" value="ECO:0007669"/>
    <property type="project" value="TreeGrafter"/>
</dbReference>
<feature type="signal peptide" evidence="1">
    <location>
        <begin position="1"/>
        <end position="19"/>
    </location>
</feature>
<feature type="domain" description="Metallo-beta-lactamase" evidence="2">
    <location>
        <begin position="134"/>
        <end position="211"/>
    </location>
</feature>
<dbReference type="EMBL" id="LS483250">
    <property type="protein sequence ID" value="SQD80783.1"/>
    <property type="molecule type" value="Genomic_DNA"/>
</dbReference>
<evidence type="ECO:0000313" key="4">
    <source>
        <dbReference type="Proteomes" id="UP000250163"/>
    </source>
</evidence>
<dbReference type="GO" id="GO:0018741">
    <property type="term" value="F:linear primary-alkylsulfatase activity"/>
    <property type="evidence" value="ECO:0007669"/>
    <property type="project" value="TreeGrafter"/>
</dbReference>
<feature type="chain" id="PRO_5016332004" evidence="1">
    <location>
        <begin position="20"/>
        <end position="221"/>
    </location>
</feature>
<reference evidence="4" key="1">
    <citation type="submission" date="2018-05" db="EMBL/GenBank/DDBJ databases">
        <authorList>
            <person name="Cea G.-C."/>
            <person name="William W."/>
        </authorList>
    </citation>
    <scope>NUCLEOTIDE SEQUENCE [LARGE SCALE GENOMIC DNA]</scope>
    <source>
        <strain evidence="4">DB21MT 5</strain>
    </source>
</reference>
<dbReference type="PANTHER" id="PTHR43223:SF1">
    <property type="entry name" value="ALKYL_ARYL-SULFATASE BDS1"/>
    <property type="match status" value="1"/>
</dbReference>
<dbReference type="InterPro" id="IPR036866">
    <property type="entry name" value="RibonucZ/Hydroxyglut_hydro"/>
</dbReference>
<evidence type="ECO:0000259" key="2">
    <source>
        <dbReference type="Pfam" id="PF00753"/>
    </source>
</evidence>
<dbReference type="KEGG" id="mya:MORIYA_4331"/>
<dbReference type="InterPro" id="IPR001279">
    <property type="entry name" value="Metallo-B-lactamas"/>
</dbReference>
<gene>
    <name evidence="3" type="ORF">MORIYA_4331</name>
</gene>
<name>A0A330LVT3_9GAMM</name>
<evidence type="ECO:0000256" key="1">
    <source>
        <dbReference type="SAM" id="SignalP"/>
    </source>
</evidence>
<dbReference type="PANTHER" id="PTHR43223">
    <property type="entry name" value="ALKYL/ARYL-SULFATASE"/>
    <property type="match status" value="1"/>
</dbReference>
<dbReference type="Proteomes" id="UP000250163">
    <property type="component" value="Chromosome MORIYA"/>
</dbReference>
<dbReference type="SUPFAM" id="SSF56281">
    <property type="entry name" value="Metallo-hydrolase/oxidoreductase"/>
    <property type="match status" value="1"/>
</dbReference>
<keyword evidence="4" id="KW-1185">Reference proteome</keyword>
<keyword evidence="1" id="KW-0732">Signal</keyword>
<proteinExistence type="predicted"/>
<evidence type="ECO:0000313" key="3">
    <source>
        <dbReference type="EMBL" id="SQD80783.1"/>
    </source>
</evidence>
<dbReference type="InterPro" id="IPR052195">
    <property type="entry name" value="Bact_Alkyl/Aryl-Sulfatase"/>
</dbReference>
<accession>A0A330LVT3</accession>
<dbReference type="AlphaFoldDB" id="A0A330LVT3"/>
<organism evidence="3 4">
    <name type="scientific">Moritella yayanosii</name>
    <dbReference type="NCBI Taxonomy" id="69539"/>
    <lineage>
        <taxon>Bacteria</taxon>
        <taxon>Pseudomonadati</taxon>
        <taxon>Pseudomonadota</taxon>
        <taxon>Gammaproteobacteria</taxon>
        <taxon>Alteromonadales</taxon>
        <taxon>Moritellaceae</taxon>
        <taxon>Moritella</taxon>
    </lineage>
</organism>
<dbReference type="GO" id="GO:0018909">
    <property type="term" value="P:dodecyl sulfate metabolic process"/>
    <property type="evidence" value="ECO:0007669"/>
    <property type="project" value="TreeGrafter"/>
</dbReference>
<dbReference type="Gene3D" id="3.60.15.30">
    <property type="entry name" value="Metallo-beta-lactamase domain"/>
    <property type="match status" value="1"/>
</dbReference>
<sequence length="221" mass="24137">MKKTTLAIVISSLSLSVIAADHGHDHAHLSTIGEHGGKDATKATIQYNNEFAKTLNFKDVRAFENNNRGLIAEFDQATGDIIRNSFNFIDADVANADNAPDSVNPSLWRQAVLNQAATGLYEVVPGKIYQVRGTDLSSISFIRSDSGWIVYDVLLTKKSAAQSLKFFQENVPKAGNLPIVAMIYSHSHADHFGGSRAIKDAFPDVKVYGSKNITKEIVDEN</sequence>
<protein>
    <submittedName>
        <fullName evidence="3">Metallo-beta-lactamase superfamily protein</fullName>
    </submittedName>
</protein>
<dbReference type="Pfam" id="PF00753">
    <property type="entry name" value="Lactamase_B"/>
    <property type="match status" value="1"/>
</dbReference>